<evidence type="ECO:0000313" key="2">
    <source>
        <dbReference type="EMBL" id="NMM50835.1"/>
    </source>
</evidence>
<dbReference type="InterPro" id="IPR029058">
    <property type="entry name" value="AB_hydrolase_fold"/>
</dbReference>
<feature type="domain" description="Serine aminopeptidase S33" evidence="1">
    <location>
        <begin position="26"/>
        <end position="113"/>
    </location>
</feature>
<dbReference type="InterPro" id="IPR017208">
    <property type="entry name" value="UCP037442_abhydr"/>
</dbReference>
<name>A0A848J5V0_9BACT</name>
<evidence type="ECO:0000313" key="3">
    <source>
        <dbReference type="Proteomes" id="UP000559010"/>
    </source>
</evidence>
<dbReference type="InterPro" id="IPR022742">
    <property type="entry name" value="Hydrolase_4"/>
</dbReference>
<sequence length="289" mass="33899">MMKTEHFETSCDDGVKLNGTLLIPDNPKAVVQFNCGTATKKEFYLSFLTFLAENDFLCCLWNYRGSNESDNLKNSNFRFLDYGTKDMPAIKKYLDNRYPELPFLLIGHSAGGQQIGFINDLQNVKGNINIAVSSGYFPNIPFNYRIKAYFFFYIFSPISASLNSYVKAKPYGMMENLPRKVVFEWRDWLEKEEYFFNEKFYGKTVPKGHFKNFDFPIHIYYSSDDTISNSRNTNAFWKNVNSQKGITITELVPKNYGLKKIDHFGYFKKQMKETLWIEIVNRLNRFIEE</sequence>
<reference evidence="2 3" key="1">
    <citation type="submission" date="2020-04" db="EMBL/GenBank/DDBJ databases">
        <title>Flammeovirgaceae bacterium KN852 isolated from deep sea.</title>
        <authorList>
            <person name="Zhang D.-C."/>
        </authorList>
    </citation>
    <scope>NUCLEOTIDE SEQUENCE [LARGE SCALE GENOMIC DNA]</scope>
    <source>
        <strain evidence="2 3">KN852</strain>
    </source>
</reference>
<dbReference type="PIRSF" id="PIRSF037442">
    <property type="entry name" value="UCP037442_abhydr"/>
    <property type="match status" value="1"/>
</dbReference>
<dbReference type="Gene3D" id="3.40.50.1820">
    <property type="entry name" value="alpha/beta hydrolase"/>
    <property type="match status" value="1"/>
</dbReference>
<proteinExistence type="predicted"/>
<dbReference type="AlphaFoldDB" id="A0A848J5V0"/>
<organism evidence="2 3">
    <name type="scientific">Marinigracilibium pacificum</name>
    <dbReference type="NCBI Taxonomy" id="2729599"/>
    <lineage>
        <taxon>Bacteria</taxon>
        <taxon>Pseudomonadati</taxon>
        <taxon>Bacteroidota</taxon>
        <taxon>Cytophagia</taxon>
        <taxon>Cytophagales</taxon>
        <taxon>Flammeovirgaceae</taxon>
        <taxon>Marinigracilibium</taxon>
    </lineage>
</organism>
<dbReference type="Pfam" id="PF12146">
    <property type="entry name" value="Hydrolase_4"/>
    <property type="match status" value="1"/>
</dbReference>
<protein>
    <submittedName>
        <fullName evidence="2">Alpha/beta hydrolase</fullName>
    </submittedName>
</protein>
<dbReference type="GO" id="GO:0016787">
    <property type="term" value="F:hydrolase activity"/>
    <property type="evidence" value="ECO:0007669"/>
    <property type="project" value="UniProtKB-KW"/>
</dbReference>
<dbReference type="Proteomes" id="UP000559010">
    <property type="component" value="Unassembled WGS sequence"/>
</dbReference>
<dbReference type="RefSeq" id="WP_169685203.1">
    <property type="nucleotide sequence ID" value="NZ_JABBNU010000017.1"/>
</dbReference>
<comment type="caution">
    <text evidence="2">The sequence shown here is derived from an EMBL/GenBank/DDBJ whole genome shotgun (WGS) entry which is preliminary data.</text>
</comment>
<accession>A0A848J5V0</accession>
<dbReference type="EMBL" id="JABBNU010000017">
    <property type="protein sequence ID" value="NMM50835.1"/>
    <property type="molecule type" value="Genomic_DNA"/>
</dbReference>
<keyword evidence="3" id="KW-1185">Reference proteome</keyword>
<gene>
    <name evidence="2" type="ORF">HH304_20670</name>
</gene>
<keyword evidence="2" id="KW-0378">Hydrolase</keyword>
<dbReference type="SUPFAM" id="SSF53474">
    <property type="entry name" value="alpha/beta-Hydrolases"/>
    <property type="match status" value="1"/>
</dbReference>
<evidence type="ECO:0000259" key="1">
    <source>
        <dbReference type="Pfam" id="PF12146"/>
    </source>
</evidence>